<dbReference type="InterPro" id="IPR022905">
    <property type="entry name" value="Rpo11-like"/>
</dbReference>
<organism evidence="7">
    <name type="scientific">Haptolina ericina</name>
    <dbReference type="NCBI Taxonomy" id="156174"/>
    <lineage>
        <taxon>Eukaryota</taxon>
        <taxon>Haptista</taxon>
        <taxon>Haptophyta</taxon>
        <taxon>Prymnesiophyceae</taxon>
        <taxon>Prymnesiales</taxon>
        <taxon>Prymnesiaceae</taxon>
        <taxon>Haptolina</taxon>
    </lineage>
</organism>
<dbReference type="PANTHER" id="PTHR13946:SF16">
    <property type="entry name" value="DNA-DIRECTED RNA POLYMERASE II SUBUNIT RPB11"/>
    <property type="match status" value="1"/>
</dbReference>
<dbReference type="AlphaFoldDB" id="A0A7S3BND0"/>
<keyword evidence="4" id="KW-0539">Nucleus</keyword>
<sequence>MNKPDDFDCWRLPDDGLVQKVTCMKDTKVQNAMMYVIEREDHTLGNLMRMHLLDDEDVVFGGYRVVHPLEPAIQLKVMTRNEHVTPTQAVQATIHSLVSELDQLEERFKTSLIEKKSEYGARVA</sequence>
<evidence type="ECO:0000256" key="5">
    <source>
        <dbReference type="ARBA" id="ARBA00025751"/>
    </source>
</evidence>
<gene>
    <name evidence="7" type="ORF">HERI1096_LOCUS32417</name>
</gene>
<comment type="similarity">
    <text evidence="5">Belongs to the archaeal Rpo11/eukaryotic RPB11/RPC19 RNA polymerase subunit family.</text>
</comment>
<dbReference type="InterPro" id="IPR036603">
    <property type="entry name" value="RBP11-like"/>
</dbReference>
<evidence type="ECO:0000256" key="4">
    <source>
        <dbReference type="ARBA" id="ARBA00023242"/>
    </source>
</evidence>
<dbReference type="GO" id="GO:0006366">
    <property type="term" value="P:transcription by RNA polymerase II"/>
    <property type="evidence" value="ECO:0007669"/>
    <property type="project" value="InterPro"/>
</dbReference>
<comment type="subcellular location">
    <subcellularLocation>
        <location evidence="1">Nucleus</location>
    </subcellularLocation>
</comment>
<dbReference type="Gene3D" id="3.30.1360.10">
    <property type="entry name" value="RNA polymerase, RBP11-like subunit"/>
    <property type="match status" value="1"/>
</dbReference>
<dbReference type="PANTHER" id="PTHR13946">
    <property type="entry name" value="DNA-DIRECTED RNA POLYMERASE I,II,III"/>
    <property type="match status" value="1"/>
</dbReference>
<protein>
    <recommendedName>
        <fullName evidence="6">DNA-directed RNA polymerase RBP11-like dimerisation domain-containing protein</fullName>
    </recommendedName>
</protein>
<dbReference type="Pfam" id="PF13656">
    <property type="entry name" value="RNA_pol_L_2"/>
    <property type="match status" value="1"/>
</dbReference>
<evidence type="ECO:0000256" key="3">
    <source>
        <dbReference type="ARBA" id="ARBA00023163"/>
    </source>
</evidence>
<reference evidence="7" key="1">
    <citation type="submission" date="2021-01" db="EMBL/GenBank/DDBJ databases">
        <authorList>
            <person name="Corre E."/>
            <person name="Pelletier E."/>
            <person name="Niang G."/>
            <person name="Scheremetjew M."/>
            <person name="Finn R."/>
            <person name="Kale V."/>
            <person name="Holt S."/>
            <person name="Cochrane G."/>
            <person name="Meng A."/>
            <person name="Brown T."/>
            <person name="Cohen L."/>
        </authorList>
    </citation>
    <scope>NUCLEOTIDE SEQUENCE</scope>
    <source>
        <strain evidence="7">CCMP281</strain>
    </source>
</reference>
<keyword evidence="3" id="KW-0804">Transcription</keyword>
<dbReference type="CDD" id="cd06926">
    <property type="entry name" value="RNAP_II_RPB11"/>
    <property type="match status" value="1"/>
</dbReference>
<dbReference type="GO" id="GO:0005665">
    <property type="term" value="C:RNA polymerase II, core complex"/>
    <property type="evidence" value="ECO:0007669"/>
    <property type="project" value="InterPro"/>
</dbReference>
<dbReference type="InterPro" id="IPR037685">
    <property type="entry name" value="RBP11"/>
</dbReference>
<dbReference type="InterPro" id="IPR009025">
    <property type="entry name" value="RBP11-like_dimer"/>
</dbReference>
<evidence type="ECO:0000313" key="7">
    <source>
        <dbReference type="EMBL" id="CAE0138774.1"/>
    </source>
</evidence>
<keyword evidence="2" id="KW-0240">DNA-directed RNA polymerase</keyword>
<dbReference type="GO" id="GO:0046983">
    <property type="term" value="F:protein dimerization activity"/>
    <property type="evidence" value="ECO:0007669"/>
    <property type="project" value="InterPro"/>
</dbReference>
<evidence type="ECO:0000256" key="2">
    <source>
        <dbReference type="ARBA" id="ARBA00022478"/>
    </source>
</evidence>
<accession>A0A7S3BND0</accession>
<dbReference type="EMBL" id="HBHX01058732">
    <property type="protein sequence ID" value="CAE0138774.1"/>
    <property type="molecule type" value="Transcribed_RNA"/>
</dbReference>
<dbReference type="HAMAP" id="MF_00261">
    <property type="entry name" value="RNApol_arch_Rpo11"/>
    <property type="match status" value="1"/>
</dbReference>
<evidence type="ECO:0000259" key="6">
    <source>
        <dbReference type="Pfam" id="PF13656"/>
    </source>
</evidence>
<dbReference type="SUPFAM" id="SSF55257">
    <property type="entry name" value="RBP11-like subunits of RNA polymerase"/>
    <property type="match status" value="1"/>
</dbReference>
<name>A0A7S3BND0_9EUKA</name>
<evidence type="ECO:0000256" key="1">
    <source>
        <dbReference type="ARBA" id="ARBA00004123"/>
    </source>
</evidence>
<proteinExistence type="inferred from homology"/>
<feature type="domain" description="DNA-directed RNA polymerase RBP11-like dimerisation" evidence="6">
    <location>
        <begin position="33"/>
        <end position="106"/>
    </location>
</feature>
<dbReference type="GO" id="GO:0003899">
    <property type="term" value="F:DNA-directed RNA polymerase activity"/>
    <property type="evidence" value="ECO:0007669"/>
    <property type="project" value="InterPro"/>
</dbReference>